<sequence length="296" mass="32268">MSDRRILTIAPTGGMSMKSANPALPTQPQEIADVVVACARAGAAVVAVHARRPDDQATCNPDIYSDINARIREHSDIIINNSTGGGNSGDMLIERPDGLFESDFEERLRGCDGVGAEMCTFDGVTVVDTVNPEREVVVITSPTRCETLVKRMTDKGIKPEWEVFSPEHILQDATRLIQKGYDKPPYYFNLVLGGDKGFQGAMPYSHDVLDFMVKCLPPQSIWCISGIGPAQLPATTQALLLGGHVRVGLEDNHYYAKGVKADNLMLVERQVRIMTELGIEPMSAAESRELLGLKAL</sequence>
<dbReference type="PANTHER" id="PTHR37418:SF2">
    <property type="entry name" value="3-KETO-5-AMINOHEXANOATE CLEAVAGE ENZYME"/>
    <property type="match status" value="1"/>
</dbReference>
<accession>A0A6I4TTS3</accession>
<keyword evidence="2" id="KW-0808">Transferase</keyword>
<dbReference type="Gene3D" id="3.20.20.70">
    <property type="entry name" value="Aldolase class I"/>
    <property type="match status" value="1"/>
</dbReference>
<dbReference type="GO" id="GO:0046872">
    <property type="term" value="F:metal ion binding"/>
    <property type="evidence" value="ECO:0007669"/>
    <property type="project" value="UniProtKB-KW"/>
</dbReference>
<evidence type="ECO:0000256" key="1">
    <source>
        <dbReference type="ARBA" id="ARBA00001947"/>
    </source>
</evidence>
<evidence type="ECO:0000256" key="2">
    <source>
        <dbReference type="ARBA" id="ARBA00022679"/>
    </source>
</evidence>
<dbReference type="RefSeq" id="WP_161390162.1">
    <property type="nucleotide sequence ID" value="NZ_JBHSCP010000001.1"/>
</dbReference>
<keyword evidence="6" id="KW-1185">Reference proteome</keyword>
<dbReference type="Proteomes" id="UP000469430">
    <property type="component" value="Unassembled WGS sequence"/>
</dbReference>
<dbReference type="Pfam" id="PF05853">
    <property type="entry name" value="BKACE"/>
    <property type="match status" value="1"/>
</dbReference>
<evidence type="ECO:0000313" key="6">
    <source>
        <dbReference type="Proteomes" id="UP000469430"/>
    </source>
</evidence>
<evidence type="ECO:0000256" key="4">
    <source>
        <dbReference type="ARBA" id="ARBA00022833"/>
    </source>
</evidence>
<dbReference type="InterPro" id="IPR013785">
    <property type="entry name" value="Aldolase_TIM"/>
</dbReference>
<comment type="caution">
    <text evidence="5">The sequence shown here is derived from an EMBL/GenBank/DDBJ whole genome shotgun (WGS) entry which is preliminary data.</text>
</comment>
<comment type="cofactor">
    <cofactor evidence="1">
        <name>Zn(2+)</name>
        <dbReference type="ChEBI" id="CHEBI:29105"/>
    </cofactor>
</comment>
<gene>
    <name evidence="5" type="ORF">GRI97_05970</name>
</gene>
<proteinExistence type="predicted"/>
<keyword evidence="3" id="KW-0479">Metal-binding</keyword>
<reference evidence="5 6" key="1">
    <citation type="submission" date="2019-12" db="EMBL/GenBank/DDBJ databases">
        <title>Genomic-based taxomic classification of the family Erythrobacteraceae.</title>
        <authorList>
            <person name="Xu L."/>
        </authorList>
    </citation>
    <scope>NUCLEOTIDE SEQUENCE [LARGE SCALE GENOMIC DNA]</scope>
    <source>
        <strain evidence="5 6">S36</strain>
    </source>
</reference>
<keyword evidence="4" id="KW-0862">Zinc</keyword>
<organism evidence="5 6">
    <name type="scientific">Croceibacterium xixiisoli</name>
    <dbReference type="NCBI Taxonomy" id="1476466"/>
    <lineage>
        <taxon>Bacteria</taxon>
        <taxon>Pseudomonadati</taxon>
        <taxon>Pseudomonadota</taxon>
        <taxon>Alphaproteobacteria</taxon>
        <taxon>Sphingomonadales</taxon>
        <taxon>Erythrobacteraceae</taxon>
        <taxon>Croceibacterium</taxon>
    </lineage>
</organism>
<dbReference type="EMBL" id="WTYJ01000001">
    <property type="protein sequence ID" value="MXO98531.1"/>
    <property type="molecule type" value="Genomic_DNA"/>
</dbReference>
<evidence type="ECO:0000256" key="3">
    <source>
        <dbReference type="ARBA" id="ARBA00022723"/>
    </source>
</evidence>
<dbReference type="OrthoDB" id="9805277at2"/>
<dbReference type="PANTHER" id="PTHR37418">
    <property type="entry name" value="3-KETO-5-AMINOHEXANOATE CLEAVAGE ENZYME-RELATED"/>
    <property type="match status" value="1"/>
</dbReference>
<dbReference type="AlphaFoldDB" id="A0A6I4TTS3"/>
<dbReference type="GO" id="GO:0043720">
    <property type="term" value="F:3-keto-5-aminohexanoate cleavage activity"/>
    <property type="evidence" value="ECO:0007669"/>
    <property type="project" value="InterPro"/>
</dbReference>
<evidence type="ECO:0000313" key="5">
    <source>
        <dbReference type="EMBL" id="MXO98531.1"/>
    </source>
</evidence>
<dbReference type="InterPro" id="IPR008567">
    <property type="entry name" value="BKACE"/>
</dbReference>
<name>A0A6I4TTS3_9SPHN</name>
<protein>
    <submittedName>
        <fullName evidence="5">3-keto-5-aminohexanoate cleavage protein</fullName>
    </submittedName>
</protein>